<dbReference type="Pfam" id="PF03542">
    <property type="entry name" value="Tuberin"/>
    <property type="match status" value="1"/>
</dbReference>
<sequence>MPKLLTVVCNGVTKGELGSCIDHWPPGLKARDAHGLAYRTLSVLINYRRCFDIPLRYILVDVLREGLNGQPSTIIGCLRALTICAFELTSSLKRTFPLLLVKLSQIMSNPVMAVHILNFLSITGSISELHANLREDDFKMIFGVALQYLQHHNRPGAIPTISWAMSQHVRMISFNVVYVWFLSVRLSDRPRHIPYITKQLLLANEGREEVDEPTEVCFDWLARYAYASADPRPTDSVLSEIVMNSKTSSDEAPSEPAINEKSWLMGNAVVTIRTLSRLGWIEVVSRRPSGYTKFLCRLENVPLVGPGDVDPDMVSLPAGLLIRDALGCVVPASDTPTPVPDPITGFVWSKSAPSQRRKHVRVDPSFFALQFSPYPDPHRSSMHKRIINESALPSLSRSLDRTPVIDTHKVGIMYVAPGQTHEREILRNTHGSPAYTRFLEGIGRLINLRGQVDVYAGGLSPDEDGEYAYAWWDDIAQVLYHTATMMPNVPDDEYCVNKKRHIGNDYVRIVWNDSGKPYRFDTLATQFQFVNIVIEPHSLGAIAAFSNFKQPNPAGSAGSAPAYEPDIEYFKVTVQRAPGMRDFTPIGCFKLISSEKLPLLVRQLSLIADQFASVFEKTERDEMEVEVITNWRQRLQVVKRFIKSLEEGANEEGAEQNAGVEGVMSQELYRNFTTAY</sequence>
<dbReference type="GO" id="GO:0051056">
    <property type="term" value="P:regulation of small GTPase mediated signal transduction"/>
    <property type="evidence" value="ECO:0007669"/>
    <property type="project" value="InterPro"/>
</dbReference>
<evidence type="ECO:0000313" key="4">
    <source>
        <dbReference type="Proteomes" id="UP000053989"/>
    </source>
</evidence>
<dbReference type="InterPro" id="IPR027107">
    <property type="entry name" value="Tuberin/Ral-act_asu"/>
</dbReference>
<evidence type="ECO:0000259" key="2">
    <source>
        <dbReference type="PROSITE" id="PS50085"/>
    </source>
</evidence>
<dbReference type="InterPro" id="IPR000331">
    <property type="entry name" value="Rap/Ran_GAP_dom"/>
</dbReference>
<dbReference type="Pfam" id="PF02145">
    <property type="entry name" value="Rap_GAP"/>
    <property type="match status" value="1"/>
</dbReference>
<evidence type="ECO:0000313" key="3">
    <source>
        <dbReference type="EMBL" id="KIM58193.1"/>
    </source>
</evidence>
<evidence type="ECO:0000256" key="1">
    <source>
        <dbReference type="ARBA" id="ARBA00022468"/>
    </source>
</evidence>
<dbReference type="Proteomes" id="UP000053989">
    <property type="component" value="Unassembled WGS sequence"/>
</dbReference>
<gene>
    <name evidence="3" type="ORF">SCLCIDRAFT_128739</name>
</gene>
<dbReference type="InterPro" id="IPR035974">
    <property type="entry name" value="Rap/Ran-GAP_sf"/>
</dbReference>
<accession>A0A0C2Z8C1</accession>
<dbReference type="GO" id="GO:0033596">
    <property type="term" value="C:TSC1-TSC2 complex"/>
    <property type="evidence" value="ECO:0007669"/>
    <property type="project" value="TreeGrafter"/>
</dbReference>
<protein>
    <recommendedName>
        <fullName evidence="2">Rap-GAP domain-containing protein</fullName>
    </recommendedName>
</protein>
<keyword evidence="1" id="KW-0343">GTPase activation</keyword>
<dbReference type="GO" id="GO:0005634">
    <property type="term" value="C:nucleus"/>
    <property type="evidence" value="ECO:0007669"/>
    <property type="project" value="InterPro"/>
</dbReference>
<organism evidence="3 4">
    <name type="scientific">Scleroderma citrinum Foug A</name>
    <dbReference type="NCBI Taxonomy" id="1036808"/>
    <lineage>
        <taxon>Eukaryota</taxon>
        <taxon>Fungi</taxon>
        <taxon>Dikarya</taxon>
        <taxon>Basidiomycota</taxon>
        <taxon>Agaricomycotina</taxon>
        <taxon>Agaricomycetes</taxon>
        <taxon>Agaricomycetidae</taxon>
        <taxon>Boletales</taxon>
        <taxon>Sclerodermatineae</taxon>
        <taxon>Sclerodermataceae</taxon>
        <taxon>Scleroderma</taxon>
    </lineage>
</organism>
<dbReference type="PANTHER" id="PTHR10063:SF0">
    <property type="entry name" value="TUBERIN"/>
    <property type="match status" value="1"/>
</dbReference>
<dbReference type="OrthoDB" id="19311at2759"/>
<dbReference type="PROSITE" id="PS50085">
    <property type="entry name" value="RAPGAP"/>
    <property type="match status" value="1"/>
</dbReference>
<dbReference type="EMBL" id="KN822089">
    <property type="protein sequence ID" value="KIM58193.1"/>
    <property type="molecule type" value="Genomic_DNA"/>
</dbReference>
<proteinExistence type="predicted"/>
<dbReference type="HOGENOM" id="CLU_030591_0_0_1"/>
<name>A0A0C2Z8C1_9AGAM</name>
<feature type="domain" description="Rap-GAP" evidence="2">
    <location>
        <begin position="396"/>
        <end position="626"/>
    </location>
</feature>
<dbReference type="GO" id="GO:0032007">
    <property type="term" value="P:negative regulation of TOR signaling"/>
    <property type="evidence" value="ECO:0007669"/>
    <property type="project" value="TreeGrafter"/>
</dbReference>
<dbReference type="SUPFAM" id="SSF111347">
    <property type="entry name" value="Rap/Ran-GAP"/>
    <property type="match status" value="1"/>
</dbReference>
<keyword evidence="4" id="KW-1185">Reference proteome</keyword>
<reference evidence="3 4" key="1">
    <citation type="submission" date="2014-04" db="EMBL/GenBank/DDBJ databases">
        <authorList>
            <consortium name="DOE Joint Genome Institute"/>
            <person name="Kuo A."/>
            <person name="Kohler A."/>
            <person name="Nagy L.G."/>
            <person name="Floudas D."/>
            <person name="Copeland A."/>
            <person name="Barry K.W."/>
            <person name="Cichocki N."/>
            <person name="Veneault-Fourrey C."/>
            <person name="LaButti K."/>
            <person name="Lindquist E.A."/>
            <person name="Lipzen A."/>
            <person name="Lundell T."/>
            <person name="Morin E."/>
            <person name="Murat C."/>
            <person name="Sun H."/>
            <person name="Tunlid A."/>
            <person name="Henrissat B."/>
            <person name="Grigoriev I.V."/>
            <person name="Hibbett D.S."/>
            <person name="Martin F."/>
            <person name="Nordberg H.P."/>
            <person name="Cantor M.N."/>
            <person name="Hua S.X."/>
        </authorList>
    </citation>
    <scope>NUCLEOTIDE SEQUENCE [LARGE SCALE GENOMIC DNA]</scope>
    <source>
        <strain evidence="3 4">Foug A</strain>
    </source>
</reference>
<dbReference type="InterPro" id="IPR018515">
    <property type="entry name" value="Tuberin-type_domain"/>
</dbReference>
<dbReference type="PANTHER" id="PTHR10063">
    <property type="entry name" value="TUBERIN"/>
    <property type="match status" value="1"/>
</dbReference>
<dbReference type="STRING" id="1036808.A0A0C2Z8C1"/>
<dbReference type="Gene3D" id="3.40.50.11210">
    <property type="entry name" value="Rap/Ran-GAP"/>
    <property type="match status" value="1"/>
</dbReference>
<dbReference type="FunFam" id="3.40.50.11210:FF:000007">
    <property type="entry name" value="Tuberous sclerosis 2"/>
    <property type="match status" value="1"/>
</dbReference>
<reference evidence="4" key="2">
    <citation type="submission" date="2015-01" db="EMBL/GenBank/DDBJ databases">
        <title>Evolutionary Origins and Diversification of the Mycorrhizal Mutualists.</title>
        <authorList>
            <consortium name="DOE Joint Genome Institute"/>
            <consortium name="Mycorrhizal Genomics Consortium"/>
            <person name="Kohler A."/>
            <person name="Kuo A."/>
            <person name="Nagy L.G."/>
            <person name="Floudas D."/>
            <person name="Copeland A."/>
            <person name="Barry K.W."/>
            <person name="Cichocki N."/>
            <person name="Veneault-Fourrey C."/>
            <person name="LaButti K."/>
            <person name="Lindquist E.A."/>
            <person name="Lipzen A."/>
            <person name="Lundell T."/>
            <person name="Morin E."/>
            <person name="Murat C."/>
            <person name="Riley R."/>
            <person name="Ohm R."/>
            <person name="Sun H."/>
            <person name="Tunlid A."/>
            <person name="Henrissat B."/>
            <person name="Grigoriev I.V."/>
            <person name="Hibbett D.S."/>
            <person name="Martin F."/>
        </authorList>
    </citation>
    <scope>NUCLEOTIDE SEQUENCE [LARGE SCALE GENOMIC DNA]</scope>
    <source>
        <strain evidence="4">Foug A</strain>
    </source>
</reference>
<dbReference type="InParanoid" id="A0A0C2Z8C1"/>
<dbReference type="AlphaFoldDB" id="A0A0C2Z8C1"/>
<dbReference type="GO" id="GO:0005096">
    <property type="term" value="F:GTPase activator activity"/>
    <property type="evidence" value="ECO:0007669"/>
    <property type="project" value="UniProtKB-KW"/>
</dbReference>